<evidence type="ECO:0008006" key="5">
    <source>
        <dbReference type="Google" id="ProtNLM"/>
    </source>
</evidence>
<protein>
    <recommendedName>
        <fullName evidence="5">S1 motif domain-containing protein</fullName>
    </recommendedName>
</protein>
<evidence type="ECO:0000313" key="3">
    <source>
        <dbReference type="Proteomes" id="UP000271291"/>
    </source>
</evidence>
<sequence>MGRQPFGVFLLLDGLPDAVGLAEISAMPHHMELPALGATVAGEVIQHADHNHQVRIRLDEWNLTG</sequence>
<dbReference type="KEGG" id="sgd:ELQ87_09010"/>
<reference evidence="2 4" key="1">
    <citation type="submission" date="2018-04" db="EMBL/GenBank/DDBJ databases">
        <title>Complete genome sequences of Streptomyces griseoviridis K61 and characterization of antagonistic properties of biological control agents.</title>
        <authorList>
            <person name="Mariita R.M."/>
            <person name="Sello J.K."/>
        </authorList>
    </citation>
    <scope>NUCLEOTIDE SEQUENCE [LARGE SCALE GENOMIC DNA]</scope>
    <source>
        <strain evidence="2 4">K61</strain>
    </source>
</reference>
<proteinExistence type="predicted"/>
<evidence type="ECO:0000313" key="2">
    <source>
        <dbReference type="EMBL" id="QCN90852.1"/>
    </source>
</evidence>
<reference evidence="1 3" key="2">
    <citation type="submission" date="2018-12" db="EMBL/GenBank/DDBJ databases">
        <title>Streptomyces griseoviridis F1-27 complete genome.</title>
        <authorList>
            <person name="Mariita R.M."/>
            <person name="Sello J.K."/>
        </authorList>
    </citation>
    <scope>NUCLEOTIDE SEQUENCE [LARGE SCALE GENOMIC DNA]</scope>
    <source>
        <strain evidence="1 3">F1-27</strain>
    </source>
</reference>
<keyword evidence="4" id="KW-1185">Reference proteome</keyword>
<name>A0A3Q9KZY3_STRGD</name>
<dbReference type="EMBL" id="CP029078">
    <property type="protein sequence ID" value="QCN90852.1"/>
    <property type="molecule type" value="Genomic_DNA"/>
</dbReference>
<accession>A0A3Q9KZY3</accession>
<dbReference type="AlphaFoldDB" id="A0A3Q9KZY3"/>
<dbReference type="Proteomes" id="UP000271291">
    <property type="component" value="Chromosome"/>
</dbReference>
<dbReference type="Proteomes" id="UP000501753">
    <property type="component" value="Chromosome"/>
</dbReference>
<dbReference type="OrthoDB" id="4249166at2"/>
<evidence type="ECO:0000313" key="4">
    <source>
        <dbReference type="Proteomes" id="UP000501753"/>
    </source>
</evidence>
<organism evidence="1 3">
    <name type="scientific">Streptomyces griseoviridis</name>
    <dbReference type="NCBI Taxonomy" id="45398"/>
    <lineage>
        <taxon>Bacteria</taxon>
        <taxon>Bacillati</taxon>
        <taxon>Actinomycetota</taxon>
        <taxon>Actinomycetes</taxon>
        <taxon>Kitasatosporales</taxon>
        <taxon>Streptomycetaceae</taxon>
        <taxon>Streptomyces</taxon>
    </lineage>
</organism>
<evidence type="ECO:0000313" key="1">
    <source>
        <dbReference type="EMBL" id="AZS89781.1"/>
    </source>
</evidence>
<dbReference type="EMBL" id="CP034687">
    <property type="protein sequence ID" value="AZS89781.1"/>
    <property type="molecule type" value="Genomic_DNA"/>
</dbReference>
<gene>
    <name evidence="2" type="ORF">DDJ31_30315</name>
    <name evidence="1" type="ORF">ELQ87_09010</name>
</gene>